<evidence type="ECO:0000313" key="4">
    <source>
        <dbReference type="Proteomes" id="UP000472335"/>
    </source>
</evidence>
<organism evidence="3 4">
    <name type="scientific">Streptomyces scabichelini</name>
    <dbReference type="NCBI Taxonomy" id="2711217"/>
    <lineage>
        <taxon>Bacteria</taxon>
        <taxon>Bacillati</taxon>
        <taxon>Actinomycetota</taxon>
        <taxon>Actinomycetes</taxon>
        <taxon>Kitasatosporales</taxon>
        <taxon>Streptomycetaceae</taxon>
        <taxon>Streptomyces</taxon>
    </lineage>
</organism>
<proteinExistence type="predicted"/>
<comment type="caution">
    <text evidence="3">The sequence shown here is derived from an EMBL/GenBank/DDBJ whole genome shotgun (WGS) entry which is preliminary data.</text>
</comment>
<evidence type="ECO:0000259" key="2">
    <source>
        <dbReference type="Pfam" id="PF18135"/>
    </source>
</evidence>
<dbReference type="Proteomes" id="UP000472335">
    <property type="component" value="Unassembled WGS sequence"/>
</dbReference>
<feature type="compositionally biased region" description="Pro residues" evidence="1">
    <location>
        <begin position="116"/>
        <end position="133"/>
    </location>
</feature>
<gene>
    <name evidence="3" type="ORF">G5C60_21410</name>
</gene>
<name>A0A6G4V7N8_9ACTN</name>
<reference evidence="3 4" key="1">
    <citation type="submission" date="2020-02" db="EMBL/GenBank/DDBJ databases">
        <title>Whole-genome analyses of novel actinobacteria.</title>
        <authorList>
            <person name="Sahin N."/>
            <person name="Gencbay T."/>
        </authorList>
    </citation>
    <scope>NUCLEOTIDE SEQUENCE [LARGE SCALE GENOMIC DNA]</scope>
    <source>
        <strain evidence="3 4">HC44</strain>
    </source>
</reference>
<sequence length="148" mass="16461">MPDAIRFDEANHQIHVGGGVIGPVSPEMWNYRIGGTQVVVRWFSFRKRVPDVEWQTPLNDIVQETWPAEYTWQLLDLLNVLGLLVALEPDQERLLTAVAEGDLITMTDLQAAQVVPVPPSATKPPQVPKPSRPIPRGSGSQETLDFEA</sequence>
<feature type="compositionally biased region" description="Polar residues" evidence="1">
    <location>
        <begin position="138"/>
        <end position="148"/>
    </location>
</feature>
<dbReference type="Pfam" id="PF18135">
    <property type="entry name" value="Type_ISP_C"/>
    <property type="match status" value="1"/>
</dbReference>
<feature type="region of interest" description="Disordered" evidence="1">
    <location>
        <begin position="116"/>
        <end position="148"/>
    </location>
</feature>
<dbReference type="EMBL" id="JAAKZY010000065">
    <property type="protein sequence ID" value="NGO10079.1"/>
    <property type="molecule type" value="Genomic_DNA"/>
</dbReference>
<dbReference type="InterPro" id="IPR041635">
    <property type="entry name" value="Type_ISP_LLaBIII_C"/>
</dbReference>
<keyword evidence="4" id="KW-1185">Reference proteome</keyword>
<evidence type="ECO:0000313" key="3">
    <source>
        <dbReference type="EMBL" id="NGO10079.1"/>
    </source>
</evidence>
<protein>
    <recommendedName>
        <fullName evidence="2">Type ISP restriction-modification enzyme LLaBIII C-terminal specificity domain-containing protein</fullName>
    </recommendedName>
</protein>
<feature type="domain" description="Type ISP restriction-modification enzyme LLaBIII C-terminal specificity" evidence="2">
    <location>
        <begin position="2"/>
        <end position="77"/>
    </location>
</feature>
<dbReference type="AlphaFoldDB" id="A0A6G4V7N8"/>
<accession>A0A6G4V7N8</accession>
<evidence type="ECO:0000256" key="1">
    <source>
        <dbReference type="SAM" id="MobiDB-lite"/>
    </source>
</evidence>